<dbReference type="Gene3D" id="2.60.40.2620">
    <property type="entry name" value="Fimbrillin-like"/>
    <property type="match status" value="1"/>
</dbReference>
<dbReference type="AlphaFoldDB" id="A0A1G7T273"/>
<reference evidence="3" key="1">
    <citation type="submission" date="2016-10" db="EMBL/GenBank/DDBJ databases">
        <authorList>
            <person name="Varghese N."/>
            <person name="Submissions S."/>
        </authorList>
    </citation>
    <scope>NUCLEOTIDE SEQUENCE [LARGE SCALE GENOMIC DNA]</scope>
    <source>
        <strain evidence="3">BP1-148</strain>
    </source>
</reference>
<proteinExistence type="predicted"/>
<sequence>MMKKVTIFAAIAMTMVGCSSDELVNNSTENNEAPIAFSVEKKNISRAVQNLESLGHYNFGVWAYKYGTSLTTQKVMDNYLVGYSDGKGKGYSNANVTTWAETIGTQDDHKSPWFYEYLGTAEYQNTDATKGYLATQSAYMSANANQYLRYWDLAYTTTNFYAYAPYRSAGVTFDETTKKVTVAHGAQTAGYDDASLNEFMYAGATATNADKKDVKLTFKHLGAQVNLRFYENVRGYRVEIIDVTSSDNGIQATPATKSGDTYTTAKYYTTCGATIEYTSSTTNPTASVTNPIATVNHDGATKVDDNLVFVIPAGTTDGLTTITAPVTGKTYDVIPEDIENPTTQTYAKSSTVYYPVAQPTDSEVGFTFHVSYKLIAEDNGEEITVNDARVYVPAKSGSEFIAAWQPNTKYTYTFKITKDSTGSTDPNTPDVDDPTVPPTPQVYPIVFDGATVEDYTEKSNDSNF</sequence>
<feature type="region of interest" description="Disordered" evidence="1">
    <location>
        <begin position="420"/>
        <end position="443"/>
    </location>
</feature>
<dbReference type="Proteomes" id="UP000198779">
    <property type="component" value="Unassembled WGS sequence"/>
</dbReference>
<dbReference type="RefSeq" id="WP_091814475.1">
    <property type="nucleotide sequence ID" value="NZ_FNCQ01000002.1"/>
</dbReference>
<dbReference type="PROSITE" id="PS51257">
    <property type="entry name" value="PROKAR_LIPOPROTEIN"/>
    <property type="match status" value="1"/>
</dbReference>
<evidence type="ECO:0000313" key="3">
    <source>
        <dbReference type="Proteomes" id="UP000198779"/>
    </source>
</evidence>
<evidence type="ECO:0000256" key="1">
    <source>
        <dbReference type="SAM" id="MobiDB-lite"/>
    </source>
</evidence>
<organism evidence="2 3">
    <name type="scientific">Prevotella communis</name>
    <dbReference type="NCBI Taxonomy" id="2913614"/>
    <lineage>
        <taxon>Bacteria</taxon>
        <taxon>Pseudomonadati</taxon>
        <taxon>Bacteroidota</taxon>
        <taxon>Bacteroidia</taxon>
        <taxon>Bacteroidales</taxon>
        <taxon>Prevotellaceae</taxon>
        <taxon>Prevotella</taxon>
    </lineage>
</organism>
<name>A0A1G7T273_9BACT</name>
<evidence type="ECO:0000313" key="2">
    <source>
        <dbReference type="EMBL" id="SDG29134.1"/>
    </source>
</evidence>
<gene>
    <name evidence="2" type="ORF">SAMN04487901_10285</name>
</gene>
<accession>A0A1G7T273</accession>
<dbReference type="CDD" id="cd13120">
    <property type="entry name" value="BF2867_like_N"/>
    <property type="match status" value="1"/>
</dbReference>
<dbReference type="InterPro" id="IPR042278">
    <property type="entry name" value="Mfa-like_1_N"/>
</dbReference>
<protein>
    <submittedName>
        <fullName evidence="2">Fimbrillin-like</fullName>
    </submittedName>
</protein>
<dbReference type="EMBL" id="FNCQ01000002">
    <property type="protein sequence ID" value="SDG29134.1"/>
    <property type="molecule type" value="Genomic_DNA"/>
</dbReference>
<dbReference type="Pfam" id="PF13149">
    <property type="entry name" value="Mfa_like_1"/>
    <property type="match status" value="1"/>
</dbReference>
<keyword evidence="3" id="KW-1185">Reference proteome</keyword>
<dbReference type="STRING" id="645274.SAMN04487901_10285"/>
<dbReference type="InterPro" id="IPR025049">
    <property type="entry name" value="Mfa-like_1"/>
</dbReference>